<evidence type="ECO:0000313" key="2">
    <source>
        <dbReference type="EMBL" id="AKT39605.1"/>
    </source>
</evidence>
<evidence type="ECO:0000256" key="1">
    <source>
        <dbReference type="SAM" id="Coils"/>
    </source>
</evidence>
<evidence type="ECO:0000313" key="3">
    <source>
        <dbReference type="Proteomes" id="UP000067626"/>
    </source>
</evidence>
<gene>
    <name evidence="2" type="ORF">CMC5_037540</name>
</gene>
<dbReference type="STRING" id="52.CMC5_037540"/>
<keyword evidence="1" id="KW-0175">Coiled coil</keyword>
<dbReference type="Proteomes" id="UP000067626">
    <property type="component" value="Chromosome"/>
</dbReference>
<reference evidence="2 3" key="1">
    <citation type="submission" date="2015-07" db="EMBL/GenBank/DDBJ databases">
        <title>Genome analysis of myxobacterium Chondromyces crocatus Cm c5 reveals a high potential for natural compound synthesis and the genetic basis for the loss of fruiting body formation.</title>
        <authorList>
            <person name="Zaburannyi N."/>
            <person name="Bunk B."/>
            <person name="Maier J."/>
            <person name="Overmann J."/>
            <person name="Mueller R."/>
        </authorList>
    </citation>
    <scope>NUCLEOTIDE SEQUENCE [LARGE SCALE GENOMIC DNA]</scope>
    <source>
        <strain evidence="2 3">Cm c5</strain>
    </source>
</reference>
<protein>
    <submittedName>
        <fullName evidence="2">Uncharacterized protein</fullName>
    </submittedName>
</protein>
<name>A0A0K1EFG8_CHOCO</name>
<proteinExistence type="predicted"/>
<dbReference type="RefSeq" id="WP_050431664.1">
    <property type="nucleotide sequence ID" value="NZ_CP012159.1"/>
</dbReference>
<dbReference type="EMBL" id="CP012159">
    <property type="protein sequence ID" value="AKT39605.1"/>
    <property type="molecule type" value="Genomic_DNA"/>
</dbReference>
<accession>A0A0K1EFG8</accession>
<dbReference type="PATRIC" id="fig|52.7.peg.4130"/>
<sequence>MPSVLLVPMHLDALVVPRGETRDLHAPLVDFTKLPFTYNTTDPQTQKVSTHDQPNSTTPSIADLVLTAPFDNAKLTITAGIHLHWALPDALTNSKVGDDAGRRLFPIVPNRWLVNRVRNDATIEAQWVVESDYLYPDLSFQNPPPDTIAVQFPCIDPDQGPYQPFRHMGRAVEASAWSPNGSGEYLGQFEVGADPMALTAVGTTPWVDKLDHVKASFAAFYPNSHSVFGFHDTTVDTTNLAGLSYEVIGFYGDLTQDFMGIWRARESDPSMLLEDLQNDYAWSVDVGDDAFPDRTVLYSRMTFGTTDATAVNPAATGKKLDVSLANSGTEALSAYLAKQLATTDGTTDTTRTPLFEQQLEALEYVDALSTQRLDQVAKFLEARHQKGFTSQAGGFAWSIRPANQRQGESRKIQTQVTLPDDLAHQLNQLNALQERYNRTQDEIASMSGRLFRDWVQLESTQTEPSVNHSNALESLIGTGLSPLRTLITSTGFIQWSWDGANQKMVATPEAIVFSIVSARSKYYGQYYVPPLNDGSLLHSNAAWRSEIENCGRTWGANAKAINEQTGATQEGKVWTIPDGDLTYQVTVARGVMNLVIPPDPSQLASQLITAIASLRETLAREASGYVLIAVPQPRYWQPNEPTLLLVGDAIRTTLRHGCDGDSSDDGYLHCQHLPDVADDSLSSLPTNAALLQQIRGVMDAASPSAGGDAPGFTTWTAQPWNPVLAVWNMEFFPDTMPDANYPADYITSQYTLPRDQSDLAPTTPQRAASDERPYAGFGILSPHAPGQLQRWIANLITREHASLPAPYDDEFNGLNTEEAMSLLDQSADAILAAYQPTSATDPIVTALRAHSMVARMPCLSQAFGGFNDTLCTANRGTMQLEIADPTTTNEDLLQVTTQVNGTVRAPLLTGPLPMSDFTPIRSGQAKLARLWVVDAFGQVNPIFDTGLAPTNATSTQLMPTSLAGTDCMFRLPPRLTQPARLSFRWLSGEPVGPDDDVEMNAHPATTPVCGWVLPNHLDSSLMIYDADGATLGVVDQEGHWSSAPGRATPVSVADIANPHLRSMVTYLTKSASADTSFLRALLLTLGNALENSDPEDFAQHKAMALLVGRPLALVRAKLKLELKGLPARDESLTAYKASVAGYDAHDPTTLQTSPTPWTHDFDKVLFPIRIGECGQYNDGLAGYWKENDDGSYAGDVFYSTQSDAPGLPATTGDPRSIVTVKDAPVNIPLSASADALTVAMLLDPRGKVHATSGILPTKALSIPSDQYAAALQVLTVTFLSAPLLTTRAMYEQPPETRQLELQVPTEGGYAWSWLEQSGGQWTTSTGFAPVDTTARFAGEQLLCEGWLELAPTSDASDTSDTSEA</sequence>
<organism evidence="2 3">
    <name type="scientific">Chondromyces crocatus</name>
    <dbReference type="NCBI Taxonomy" id="52"/>
    <lineage>
        <taxon>Bacteria</taxon>
        <taxon>Pseudomonadati</taxon>
        <taxon>Myxococcota</taxon>
        <taxon>Polyangia</taxon>
        <taxon>Polyangiales</taxon>
        <taxon>Polyangiaceae</taxon>
        <taxon>Chondromyces</taxon>
    </lineage>
</organism>
<feature type="coiled-coil region" evidence="1">
    <location>
        <begin position="422"/>
        <end position="449"/>
    </location>
</feature>
<dbReference type="OrthoDB" id="6091628at2"/>
<keyword evidence="3" id="KW-1185">Reference proteome</keyword>
<dbReference type="KEGG" id="ccro:CMC5_037540"/>